<dbReference type="FunFam" id="3.40.50.1820:FF:000155">
    <property type="entry name" value="Carboxylic ester hydrolase"/>
    <property type="match status" value="1"/>
</dbReference>
<dbReference type="SUPFAM" id="SSF53474">
    <property type="entry name" value="alpha/beta-Hydrolases"/>
    <property type="match status" value="1"/>
</dbReference>
<reference evidence="8" key="1">
    <citation type="submission" date="2022-01" db="EMBL/GenBank/DDBJ databases">
        <authorList>
            <person name="King R."/>
        </authorList>
    </citation>
    <scope>NUCLEOTIDE SEQUENCE</scope>
</reference>
<accession>A0A9N9XM02</accession>
<protein>
    <recommendedName>
        <fullName evidence="6">Carboxylic ester hydrolase</fullName>
        <ecNumber evidence="6">3.1.1.-</ecNumber>
    </recommendedName>
</protein>
<evidence type="ECO:0000256" key="4">
    <source>
        <dbReference type="ARBA" id="ARBA00023157"/>
    </source>
</evidence>
<dbReference type="InterPro" id="IPR029058">
    <property type="entry name" value="AB_hydrolase_fold"/>
</dbReference>
<evidence type="ECO:0000256" key="2">
    <source>
        <dbReference type="ARBA" id="ARBA00022487"/>
    </source>
</evidence>
<dbReference type="PANTHER" id="PTHR43142:SF1">
    <property type="entry name" value="CARBOXYLIC ESTER HYDROLASE"/>
    <property type="match status" value="1"/>
</dbReference>
<keyword evidence="6" id="KW-0732">Signal</keyword>
<dbReference type="PROSITE" id="PS00941">
    <property type="entry name" value="CARBOXYLESTERASE_B_2"/>
    <property type="match status" value="1"/>
</dbReference>
<organism evidence="8 9">
    <name type="scientific">Phyllotreta striolata</name>
    <name type="common">Striped flea beetle</name>
    <name type="synonym">Crioceris striolata</name>
    <dbReference type="NCBI Taxonomy" id="444603"/>
    <lineage>
        <taxon>Eukaryota</taxon>
        <taxon>Metazoa</taxon>
        <taxon>Ecdysozoa</taxon>
        <taxon>Arthropoda</taxon>
        <taxon>Hexapoda</taxon>
        <taxon>Insecta</taxon>
        <taxon>Pterygota</taxon>
        <taxon>Neoptera</taxon>
        <taxon>Endopterygota</taxon>
        <taxon>Coleoptera</taxon>
        <taxon>Polyphaga</taxon>
        <taxon>Cucujiformia</taxon>
        <taxon>Chrysomeloidea</taxon>
        <taxon>Chrysomelidae</taxon>
        <taxon>Galerucinae</taxon>
        <taxon>Alticini</taxon>
        <taxon>Phyllotreta</taxon>
    </lineage>
</organism>
<name>A0A9N9XM02_PHYSR</name>
<feature type="signal peptide" evidence="6">
    <location>
        <begin position="1"/>
        <end position="20"/>
    </location>
</feature>
<sequence>MKHSVLLLSLGFCLFGTLYASVSEDEYPQVRITDGILNGAYLTTVNNRKISGFTGIPFAKPPLGNLRFQAPRPNDPWTGERNATGAHAECPQRNTYLRSEVISGEEDCLYLNVYTPKLSGFENGLLPVMFWIHGGGLLCGSGNINQHNPAILLDKDIVLVSTNYRLGPLGFLATGDDIAPGNNGLKDQAMALNWVKKNIAKFGGDPDQVTIFGQSAGATSVDFHIISPLSKGLFKQAISESGTTLCGWTLSENNETINNTNKLAKALNCPTDSSKDMVDCLRKIDARKIIEQDKIFEFWHFDPMIPFKPVVEPKTTKNPFLSDHPLNIMKSGGGMDVPMIIGLNSEDGAIKTAGIKGGNLLDEFAENIDEILPVSLFYGRTEIEYKKITDEIKKFYFQGKKIQDSLKEITDVYTDGWFLNCLETTARLRTKYYRKPVYFYLFSYRGGSSLSKVFGSNENFGIIHGDEMLYLFPFGFVPTEKDKEMSLIMTSLWTNFAYFGNPTPDKFELIDDKWSSYTLENGEYFQIDNVSETKRHIFKQRADFWRALLNNPLLESDDNKKDEL</sequence>
<evidence type="ECO:0000313" key="8">
    <source>
        <dbReference type="EMBL" id="CAG9859231.1"/>
    </source>
</evidence>
<dbReference type="GO" id="GO:0052689">
    <property type="term" value="F:carboxylic ester hydrolase activity"/>
    <property type="evidence" value="ECO:0007669"/>
    <property type="project" value="UniProtKB-KW"/>
</dbReference>
<keyword evidence="9" id="KW-1185">Reference proteome</keyword>
<gene>
    <name evidence="8" type="ORF">PHYEVI_LOCUS5605</name>
</gene>
<dbReference type="OrthoDB" id="19653at2759"/>
<dbReference type="AlphaFoldDB" id="A0A9N9XM02"/>
<dbReference type="InterPro" id="IPR002018">
    <property type="entry name" value="CarbesteraseB"/>
</dbReference>
<comment type="similarity">
    <text evidence="1 6">Belongs to the type-B carboxylesterase/lipase family.</text>
</comment>
<dbReference type="EMBL" id="OU900095">
    <property type="protein sequence ID" value="CAG9859231.1"/>
    <property type="molecule type" value="Genomic_DNA"/>
</dbReference>
<dbReference type="EC" id="3.1.1.-" evidence="6"/>
<evidence type="ECO:0000313" key="9">
    <source>
        <dbReference type="Proteomes" id="UP001153712"/>
    </source>
</evidence>
<proteinExistence type="inferred from homology"/>
<dbReference type="InterPro" id="IPR019819">
    <property type="entry name" value="Carboxylesterase_B_CS"/>
</dbReference>
<dbReference type="PANTHER" id="PTHR43142">
    <property type="entry name" value="CARBOXYLIC ESTER HYDROLASE"/>
    <property type="match status" value="1"/>
</dbReference>
<keyword evidence="2" id="KW-0719">Serine esterase</keyword>
<evidence type="ECO:0000256" key="6">
    <source>
        <dbReference type="RuleBase" id="RU361235"/>
    </source>
</evidence>
<dbReference type="Gene3D" id="3.40.50.1820">
    <property type="entry name" value="alpha/beta hydrolase"/>
    <property type="match status" value="1"/>
</dbReference>
<feature type="domain" description="Carboxylesterase type B" evidence="7">
    <location>
        <begin position="28"/>
        <end position="545"/>
    </location>
</feature>
<keyword evidence="5" id="KW-0325">Glycoprotein</keyword>
<evidence type="ECO:0000256" key="1">
    <source>
        <dbReference type="ARBA" id="ARBA00005964"/>
    </source>
</evidence>
<dbReference type="PROSITE" id="PS00122">
    <property type="entry name" value="CARBOXYLESTERASE_B_1"/>
    <property type="match status" value="1"/>
</dbReference>
<feature type="chain" id="PRO_5040542586" description="Carboxylic ester hydrolase" evidence="6">
    <location>
        <begin position="21"/>
        <end position="564"/>
    </location>
</feature>
<keyword evidence="4" id="KW-1015">Disulfide bond</keyword>
<evidence type="ECO:0000256" key="3">
    <source>
        <dbReference type="ARBA" id="ARBA00022801"/>
    </source>
</evidence>
<dbReference type="Proteomes" id="UP001153712">
    <property type="component" value="Chromosome 2"/>
</dbReference>
<evidence type="ECO:0000259" key="7">
    <source>
        <dbReference type="Pfam" id="PF00135"/>
    </source>
</evidence>
<keyword evidence="3 6" id="KW-0378">Hydrolase</keyword>
<dbReference type="InterPro" id="IPR019826">
    <property type="entry name" value="Carboxylesterase_B_AS"/>
</dbReference>
<evidence type="ECO:0000256" key="5">
    <source>
        <dbReference type="ARBA" id="ARBA00023180"/>
    </source>
</evidence>
<dbReference type="Pfam" id="PF00135">
    <property type="entry name" value="COesterase"/>
    <property type="match status" value="1"/>
</dbReference>